<protein>
    <submittedName>
        <fullName evidence="1">Uncharacterized protein</fullName>
    </submittedName>
</protein>
<sequence>MTDTTLDIYIVDGNVTLFFGEHSNSFKSDILNSSLLAHLVSNPKGIATDDWFHSYKKLLGSLSWLLKSDGTQNPKVQSASISSLAKLALSRYLSATQLDKMTECLSEIKHLPNDSEILSAIQKRLQTTDNSVKQTTTTICPLLTIVCDGGMVISSLIRFETSGRIDVSIFDEELPSSKINGTPKINQWITFLGEENYANIRNTVIEKLGSKIKTRLFHLDAASSSN</sequence>
<reference evidence="1" key="1">
    <citation type="submission" date="2024-11" db="EMBL/GenBank/DDBJ databases">
        <authorList>
            <person name="Lucas J.A."/>
        </authorList>
    </citation>
    <scope>NUCLEOTIDE SEQUENCE</scope>
    <source>
        <strain evidence="1">Z 8.8</strain>
    </source>
</reference>
<comment type="caution">
    <text evidence="1">The sequence shown here is derived from an EMBL/GenBank/DDBJ whole genome shotgun (WGS) entry which is preliminary data.</text>
</comment>
<proteinExistence type="predicted"/>
<evidence type="ECO:0000313" key="1">
    <source>
        <dbReference type="EMBL" id="MFK9081644.1"/>
    </source>
</evidence>
<dbReference type="EMBL" id="JBJHQE010000020">
    <property type="protein sequence ID" value="MFK9081644.1"/>
    <property type="molecule type" value="Genomic_DNA"/>
</dbReference>
<gene>
    <name evidence="1" type="ORF">ACJEBM_13285</name>
</gene>
<evidence type="ECO:0000313" key="2">
    <source>
        <dbReference type="Proteomes" id="UP001622950"/>
    </source>
</evidence>
<organism evidence="1 2">
    <name type="scientific">Pseudomonas neuropathica</name>
    <dbReference type="NCBI Taxonomy" id="2730425"/>
    <lineage>
        <taxon>Bacteria</taxon>
        <taxon>Pseudomonadati</taxon>
        <taxon>Pseudomonadota</taxon>
        <taxon>Gammaproteobacteria</taxon>
        <taxon>Pseudomonadales</taxon>
        <taxon>Pseudomonadaceae</taxon>
        <taxon>Pseudomonas</taxon>
    </lineage>
</organism>
<dbReference type="Proteomes" id="UP001622950">
    <property type="component" value="Unassembled WGS sequence"/>
</dbReference>
<accession>A0ACC7MSW2</accession>
<name>A0ACC7MSW2_9PSED</name>
<keyword evidence="2" id="KW-1185">Reference proteome</keyword>